<dbReference type="AlphaFoldDB" id="X1Q288"/>
<organism evidence="1">
    <name type="scientific">marine sediment metagenome</name>
    <dbReference type="NCBI Taxonomy" id="412755"/>
    <lineage>
        <taxon>unclassified sequences</taxon>
        <taxon>metagenomes</taxon>
        <taxon>ecological metagenomes</taxon>
    </lineage>
</organism>
<evidence type="ECO:0008006" key="2">
    <source>
        <dbReference type="Google" id="ProtNLM"/>
    </source>
</evidence>
<protein>
    <recommendedName>
        <fullName evidence="2">Rubredoxin-like domain-containing protein</fullName>
    </recommendedName>
</protein>
<evidence type="ECO:0000313" key="1">
    <source>
        <dbReference type="EMBL" id="GAI37344.1"/>
    </source>
</evidence>
<accession>X1Q288</accession>
<dbReference type="SUPFAM" id="SSF46785">
    <property type="entry name" value="Winged helix' DNA-binding domain"/>
    <property type="match status" value="1"/>
</dbReference>
<sequence length="45" mass="5345">MIKKLIKKLGGRMKLRKRKCPRCGYEWTPRVADPKECPRCKGRLD</sequence>
<comment type="caution">
    <text evidence="1">The sequence shown here is derived from an EMBL/GenBank/DDBJ whole genome shotgun (WGS) entry which is preliminary data.</text>
</comment>
<proteinExistence type="predicted"/>
<name>X1Q288_9ZZZZ</name>
<feature type="non-terminal residue" evidence="1">
    <location>
        <position position="45"/>
    </location>
</feature>
<dbReference type="InterPro" id="IPR036390">
    <property type="entry name" value="WH_DNA-bd_sf"/>
</dbReference>
<dbReference type="EMBL" id="BARV01027445">
    <property type="protein sequence ID" value="GAI37344.1"/>
    <property type="molecule type" value="Genomic_DNA"/>
</dbReference>
<reference evidence="1" key="1">
    <citation type="journal article" date="2014" name="Front. Microbiol.">
        <title>High frequency of phylogenetically diverse reductive dehalogenase-homologous genes in deep subseafloor sedimentary metagenomes.</title>
        <authorList>
            <person name="Kawai M."/>
            <person name="Futagami T."/>
            <person name="Toyoda A."/>
            <person name="Takaki Y."/>
            <person name="Nishi S."/>
            <person name="Hori S."/>
            <person name="Arai W."/>
            <person name="Tsubouchi T."/>
            <person name="Morono Y."/>
            <person name="Uchiyama I."/>
            <person name="Ito T."/>
            <person name="Fujiyama A."/>
            <person name="Inagaki F."/>
            <person name="Takami H."/>
        </authorList>
    </citation>
    <scope>NUCLEOTIDE SEQUENCE</scope>
    <source>
        <strain evidence="1">Expedition CK06-06</strain>
    </source>
</reference>
<gene>
    <name evidence="1" type="ORF">S06H3_44156</name>
</gene>